<protein>
    <submittedName>
        <fullName evidence="1">Uncharacterized protein</fullName>
    </submittedName>
</protein>
<dbReference type="Proteomes" id="UP000591131">
    <property type="component" value="Unassembled WGS sequence"/>
</dbReference>
<dbReference type="EMBL" id="JAAPAO010001252">
    <property type="protein sequence ID" value="KAF4650460.1"/>
    <property type="molecule type" value="Genomic_DNA"/>
</dbReference>
<dbReference type="AlphaFoldDB" id="A0A7J6KTN4"/>
<comment type="caution">
    <text evidence="1">The sequence shown here is derived from an EMBL/GenBank/DDBJ whole genome shotgun (WGS) entry which is preliminary data.</text>
</comment>
<reference evidence="1 2" key="1">
    <citation type="submission" date="2020-04" db="EMBL/GenBank/DDBJ databases">
        <title>Perkinsus chesapeaki whole genome sequence.</title>
        <authorList>
            <person name="Bogema D.R."/>
        </authorList>
    </citation>
    <scope>NUCLEOTIDE SEQUENCE [LARGE SCALE GENOMIC DNA]</scope>
    <source>
        <strain evidence="1">ATCC PRA-425</strain>
    </source>
</reference>
<evidence type="ECO:0000313" key="2">
    <source>
        <dbReference type="Proteomes" id="UP000591131"/>
    </source>
</evidence>
<gene>
    <name evidence="1" type="ORF">FOL47_001134</name>
</gene>
<organism evidence="1 2">
    <name type="scientific">Perkinsus chesapeaki</name>
    <name type="common">Clam parasite</name>
    <name type="synonym">Perkinsus andrewsi</name>
    <dbReference type="NCBI Taxonomy" id="330153"/>
    <lineage>
        <taxon>Eukaryota</taxon>
        <taxon>Sar</taxon>
        <taxon>Alveolata</taxon>
        <taxon>Perkinsozoa</taxon>
        <taxon>Perkinsea</taxon>
        <taxon>Perkinsida</taxon>
        <taxon>Perkinsidae</taxon>
        <taxon>Perkinsus</taxon>
    </lineage>
</organism>
<keyword evidence="2" id="KW-1185">Reference proteome</keyword>
<accession>A0A7J6KTN4</accession>
<evidence type="ECO:0000313" key="1">
    <source>
        <dbReference type="EMBL" id="KAF4650460.1"/>
    </source>
</evidence>
<sequence length="308" mass="34024">MASEFSLCLRYFMATYHATGSTDEADKSNDLRDSRIDPEGATNVLAFCRTLSTIKIAFPRFVDISNVLVFTDASVSAGHNTILCPTTVADSDKFYHKLVGKGRLWSTRTSQARWSIPKKELVSFFDGPSLATSLVTIYSEFAAETPIKCISLYCDSEAFVYRLRRASKGDFRENLSILQKKTLKKGLLNLDFIANTLQVSVTTYHIEGEFNPADAGSRPKIDGELPTLLEDSLIHSGHNLILYHLCPVTGLLLYSGVIDSNGNTPSRPVLPRGPGCDEVLSLLHDKLGHDSTPKLRSLYNEALSRRVA</sequence>
<proteinExistence type="predicted"/>
<name>A0A7J6KTN4_PERCH</name>